<evidence type="ECO:0000256" key="1">
    <source>
        <dbReference type="SAM" id="MobiDB-lite"/>
    </source>
</evidence>
<evidence type="ECO:0008006" key="4">
    <source>
        <dbReference type="Google" id="ProtNLM"/>
    </source>
</evidence>
<feature type="region of interest" description="Disordered" evidence="1">
    <location>
        <begin position="92"/>
        <end position="111"/>
    </location>
</feature>
<dbReference type="EMBL" id="JBHSZH010000005">
    <property type="protein sequence ID" value="MFC7081960.1"/>
    <property type="molecule type" value="Genomic_DNA"/>
</dbReference>
<gene>
    <name evidence="2" type="ORF">ACFQJ6_19555</name>
</gene>
<keyword evidence="3" id="KW-1185">Reference proteome</keyword>
<dbReference type="Pfam" id="PF20126">
    <property type="entry name" value="TumE"/>
    <property type="match status" value="1"/>
</dbReference>
<comment type="caution">
    <text evidence="2">The sequence shown here is derived from an EMBL/GenBank/DDBJ whole genome shotgun (WGS) entry which is preliminary data.</text>
</comment>
<proteinExistence type="predicted"/>
<sequence>MGRTSVDDRVLRDIADEWRGLNWVTSIRVRPRNKSNKVVVELEANYYPSEVRQVSVEFEVLVGGDFFVTYREVWERKADDYRCRWDRHANDHNARDHFHEPPDGEQAVDRDDFPKYPFRMTELVLRFVERRRGLAFEDRRRD</sequence>
<accession>A0ABD5WTA6</accession>
<dbReference type="GeneID" id="79304683"/>
<dbReference type="Proteomes" id="UP001596407">
    <property type="component" value="Unassembled WGS sequence"/>
</dbReference>
<dbReference type="AlphaFoldDB" id="A0ABD5WTA6"/>
<dbReference type="RefSeq" id="WP_276280071.1">
    <property type="nucleotide sequence ID" value="NZ_CP119809.1"/>
</dbReference>
<organism evidence="2 3">
    <name type="scientific">Halorussus caseinilyticus</name>
    <dbReference type="NCBI Taxonomy" id="3034025"/>
    <lineage>
        <taxon>Archaea</taxon>
        <taxon>Methanobacteriati</taxon>
        <taxon>Methanobacteriota</taxon>
        <taxon>Stenosarchaea group</taxon>
        <taxon>Halobacteria</taxon>
        <taxon>Halobacteriales</taxon>
        <taxon>Haladaptataceae</taxon>
        <taxon>Halorussus</taxon>
    </lineage>
</organism>
<evidence type="ECO:0000313" key="3">
    <source>
        <dbReference type="Proteomes" id="UP001596407"/>
    </source>
</evidence>
<protein>
    <recommendedName>
        <fullName evidence="4">SRPBCC family protein</fullName>
    </recommendedName>
</protein>
<name>A0ABD5WTA6_9EURY</name>
<evidence type="ECO:0000313" key="2">
    <source>
        <dbReference type="EMBL" id="MFC7081960.1"/>
    </source>
</evidence>
<reference evidence="2 3" key="1">
    <citation type="journal article" date="2019" name="Int. J. Syst. Evol. Microbiol.">
        <title>The Global Catalogue of Microorganisms (GCM) 10K type strain sequencing project: providing services to taxonomists for standard genome sequencing and annotation.</title>
        <authorList>
            <consortium name="The Broad Institute Genomics Platform"/>
            <consortium name="The Broad Institute Genome Sequencing Center for Infectious Disease"/>
            <person name="Wu L."/>
            <person name="Ma J."/>
        </authorList>
    </citation>
    <scope>NUCLEOTIDE SEQUENCE [LARGE SCALE GENOMIC DNA]</scope>
    <source>
        <strain evidence="2 3">DT72</strain>
    </source>
</reference>
<dbReference type="InterPro" id="IPR045397">
    <property type="entry name" value="TumE-like"/>
</dbReference>